<dbReference type="InterPro" id="IPR055217">
    <property type="entry name" value="TPR_EMC2"/>
</dbReference>
<comment type="caution">
    <text evidence="6">The sequence shown here is derived from an EMBL/GenBank/DDBJ whole genome shotgun (WGS) entry which is preliminary data.</text>
</comment>
<dbReference type="PANTHER" id="PTHR12760">
    <property type="entry name" value="TETRATRICOPEPTIDE REPEAT PROTEIN"/>
    <property type="match status" value="1"/>
</dbReference>
<evidence type="ECO:0000256" key="3">
    <source>
        <dbReference type="PROSITE-ProRule" id="PRU00339"/>
    </source>
</evidence>
<dbReference type="Pfam" id="PF22890">
    <property type="entry name" value="TPR_EMC2"/>
    <property type="match status" value="1"/>
</dbReference>
<accession>A0AAD6C9T3</accession>
<comment type="subcellular location">
    <subcellularLocation>
        <location evidence="4">Endoplasmic reticulum membrane</location>
        <topology evidence="4">Peripheral membrane protein</topology>
        <orientation evidence="4">Cytoplasmic side</orientation>
    </subcellularLocation>
</comment>
<keyword evidence="1" id="KW-0677">Repeat</keyword>
<reference evidence="6" key="2">
    <citation type="journal article" date="2023" name="IMA Fungus">
        <title>Comparative genomic study of the Penicillium genus elucidates a diverse pangenome and 15 lateral gene transfer events.</title>
        <authorList>
            <person name="Petersen C."/>
            <person name="Sorensen T."/>
            <person name="Nielsen M.R."/>
            <person name="Sondergaard T.E."/>
            <person name="Sorensen J.L."/>
            <person name="Fitzpatrick D.A."/>
            <person name="Frisvad J.C."/>
            <person name="Nielsen K.L."/>
        </authorList>
    </citation>
    <scope>NUCLEOTIDE SEQUENCE</scope>
    <source>
        <strain evidence="6">IBT 16125</strain>
    </source>
</reference>
<keyword evidence="4" id="KW-0256">Endoplasmic reticulum</keyword>
<dbReference type="InterPro" id="IPR019734">
    <property type="entry name" value="TPR_rpt"/>
</dbReference>
<evidence type="ECO:0000256" key="2">
    <source>
        <dbReference type="ARBA" id="ARBA00022803"/>
    </source>
</evidence>
<dbReference type="PROSITE" id="PS50005">
    <property type="entry name" value="TPR"/>
    <property type="match status" value="1"/>
</dbReference>
<dbReference type="AlphaFoldDB" id="A0AAD6C9T3"/>
<keyword evidence="7" id="KW-1185">Reference proteome</keyword>
<dbReference type="EMBL" id="JAPVEA010000004">
    <property type="protein sequence ID" value="KAJ5455787.1"/>
    <property type="molecule type" value="Genomic_DNA"/>
</dbReference>
<dbReference type="InterPro" id="IPR039856">
    <property type="entry name" value="EMC2-like"/>
</dbReference>
<dbReference type="GO" id="GO:0072546">
    <property type="term" value="C:EMC complex"/>
    <property type="evidence" value="ECO:0007669"/>
    <property type="project" value="UniProtKB-UniRule"/>
</dbReference>
<keyword evidence="4" id="KW-0472">Membrane</keyword>
<evidence type="ECO:0000259" key="5">
    <source>
        <dbReference type="Pfam" id="PF22890"/>
    </source>
</evidence>
<feature type="repeat" description="TPR" evidence="3">
    <location>
        <begin position="158"/>
        <end position="191"/>
    </location>
</feature>
<comment type="subunit">
    <text evidence="4">Component of the ER membrane protein complex (EMC).</text>
</comment>
<gene>
    <name evidence="6" type="ORF">N7458_004051</name>
</gene>
<proteinExistence type="inferred from homology"/>
<evidence type="ECO:0000313" key="6">
    <source>
        <dbReference type="EMBL" id="KAJ5455787.1"/>
    </source>
</evidence>
<dbReference type="FunFam" id="1.25.40.10:FF:001208">
    <property type="entry name" value="Tetratricopeptide repeat domain-containing protein"/>
    <property type="match status" value="1"/>
</dbReference>
<organism evidence="6 7">
    <name type="scientific">Penicillium daleae</name>
    <dbReference type="NCBI Taxonomy" id="63821"/>
    <lineage>
        <taxon>Eukaryota</taxon>
        <taxon>Fungi</taxon>
        <taxon>Dikarya</taxon>
        <taxon>Ascomycota</taxon>
        <taxon>Pezizomycotina</taxon>
        <taxon>Eurotiomycetes</taxon>
        <taxon>Eurotiomycetidae</taxon>
        <taxon>Eurotiales</taxon>
        <taxon>Aspergillaceae</taxon>
        <taxon>Penicillium</taxon>
    </lineage>
</organism>
<feature type="domain" description="EMC2 TPR-like" evidence="5">
    <location>
        <begin position="110"/>
        <end position="208"/>
    </location>
</feature>
<evidence type="ECO:0000256" key="1">
    <source>
        <dbReference type="ARBA" id="ARBA00022737"/>
    </source>
</evidence>
<dbReference type="SUPFAM" id="SSF48452">
    <property type="entry name" value="TPR-like"/>
    <property type="match status" value="1"/>
</dbReference>
<name>A0AAD6C9T3_9EURO</name>
<dbReference type="RefSeq" id="XP_056768160.1">
    <property type="nucleotide sequence ID" value="XM_056907433.1"/>
</dbReference>
<dbReference type="Proteomes" id="UP001213681">
    <property type="component" value="Unassembled WGS sequence"/>
</dbReference>
<evidence type="ECO:0000256" key="4">
    <source>
        <dbReference type="RuleBase" id="RU367091"/>
    </source>
</evidence>
<comment type="similarity">
    <text evidence="4">Belongs to the EMC2 family.</text>
</comment>
<keyword evidence="2 3" id="KW-0802">TPR repeat</keyword>
<evidence type="ECO:0000313" key="7">
    <source>
        <dbReference type="Proteomes" id="UP001213681"/>
    </source>
</evidence>
<dbReference type="GeneID" id="81597676"/>
<comment type="function">
    <text evidence="4">Part of the endoplasmic reticulum membrane protein complex (EMC) that enables the energy-independent insertion into endoplasmic reticulum membranes of newly synthesized membrane proteins.</text>
</comment>
<protein>
    <recommendedName>
        <fullName evidence="4">ER membrane protein complex subunit 2</fullName>
    </recommendedName>
</protein>
<sequence>MGGLADAEVNGSDVLSALRLSQQAPAILGHGPALNALAASSKPPRDTAEEYNRIEQLFLACLQTGDDQSAQACLDRLSHRFGPSNERVMGLRGLYQEAIAKDKSALEKCLAEYETILSDNPVNVPIMKRRVALLRSLQRPADAISALIQLLDAIPTDAEAWGELADLYQSQGLGSQAIFSLEEALLIAPNSWNIHARLGELLYVCSSASSEGDPARLAGKSVQHFCRSIELCDDYLRGFYGLVLATSRVLDQKYAPESPADPTVPSRKTIQQLQTFALQRLEHIVQSRSVDDQHWASSRSELIAAKELLNRLAPPK</sequence>
<reference evidence="6" key="1">
    <citation type="submission" date="2022-12" db="EMBL/GenBank/DDBJ databases">
        <authorList>
            <person name="Petersen C."/>
        </authorList>
    </citation>
    <scope>NUCLEOTIDE SEQUENCE</scope>
    <source>
        <strain evidence="6">IBT 16125</strain>
    </source>
</reference>
<dbReference type="InterPro" id="IPR011990">
    <property type="entry name" value="TPR-like_helical_dom_sf"/>
</dbReference>
<dbReference type="Gene3D" id="1.25.40.10">
    <property type="entry name" value="Tetratricopeptide repeat domain"/>
    <property type="match status" value="1"/>
</dbReference>